<dbReference type="AlphaFoldDB" id="A0A6P2BV36"/>
<feature type="transmembrane region" description="Helical" evidence="8">
    <location>
        <begin position="63"/>
        <end position="85"/>
    </location>
</feature>
<feature type="transmembrane region" description="Helical" evidence="8">
    <location>
        <begin position="301"/>
        <end position="323"/>
    </location>
</feature>
<feature type="transmembrane region" description="Helical" evidence="8">
    <location>
        <begin position="335"/>
        <end position="357"/>
    </location>
</feature>
<proteinExistence type="inferred from homology"/>
<dbReference type="InterPro" id="IPR001248">
    <property type="entry name" value="Pur-cyt_permease"/>
</dbReference>
<keyword evidence="10" id="KW-1185">Reference proteome</keyword>
<accession>A0A6P2BV36</accession>
<dbReference type="InterPro" id="IPR026030">
    <property type="entry name" value="Pur-cyt_permease_Fcy2/21/22"/>
</dbReference>
<feature type="transmembrane region" description="Helical" evidence="8">
    <location>
        <begin position="405"/>
        <end position="432"/>
    </location>
</feature>
<feature type="transmembrane region" description="Helical" evidence="8">
    <location>
        <begin position="172"/>
        <end position="190"/>
    </location>
</feature>
<protein>
    <submittedName>
        <fullName evidence="9">Allantoin permease</fullName>
    </submittedName>
</protein>
<evidence type="ECO:0000313" key="9">
    <source>
        <dbReference type="EMBL" id="TVZ02557.1"/>
    </source>
</evidence>
<feature type="transmembrane region" description="Helical" evidence="8">
    <location>
        <begin position="363"/>
        <end position="384"/>
    </location>
</feature>
<dbReference type="GO" id="GO:0022857">
    <property type="term" value="F:transmembrane transporter activity"/>
    <property type="evidence" value="ECO:0007669"/>
    <property type="project" value="InterPro"/>
</dbReference>
<dbReference type="PIRSF" id="PIRSF002744">
    <property type="entry name" value="Pur-cyt_permease"/>
    <property type="match status" value="1"/>
</dbReference>
<evidence type="ECO:0000256" key="3">
    <source>
        <dbReference type="ARBA" id="ARBA00022448"/>
    </source>
</evidence>
<comment type="caution">
    <text evidence="9">The sequence shown here is derived from an EMBL/GenBank/DDBJ whole genome shotgun (WGS) entry which is preliminary data.</text>
</comment>
<reference evidence="9 10" key="1">
    <citation type="submission" date="2018-11" db="EMBL/GenBank/DDBJ databases">
        <title>Trebonia kvetii gen.nov., sp.nov., a novel acidophilic actinobacterium, and proposal of the new actinobacterial family Treboniaceae fam. nov.</title>
        <authorList>
            <person name="Rapoport D."/>
            <person name="Sagova-Mareckova M."/>
            <person name="Sedlacek I."/>
            <person name="Provaznik J."/>
            <person name="Kralova S."/>
            <person name="Pavlinic D."/>
            <person name="Benes V."/>
            <person name="Kopecky J."/>
        </authorList>
    </citation>
    <scope>NUCLEOTIDE SEQUENCE [LARGE SCALE GENOMIC DNA]</scope>
    <source>
        <strain evidence="9 10">15Tr583</strain>
    </source>
</reference>
<dbReference type="PANTHER" id="PTHR31806">
    <property type="entry name" value="PURINE-CYTOSINE PERMEASE FCY2-RELATED"/>
    <property type="match status" value="1"/>
</dbReference>
<dbReference type="OrthoDB" id="9809167at2"/>
<feature type="transmembrane region" description="Helical" evidence="8">
    <location>
        <begin position="452"/>
        <end position="471"/>
    </location>
</feature>
<evidence type="ECO:0000256" key="1">
    <source>
        <dbReference type="ARBA" id="ARBA00004141"/>
    </source>
</evidence>
<dbReference type="RefSeq" id="WP_145857685.1">
    <property type="nucleotide sequence ID" value="NZ_RPFW01000005.1"/>
</dbReference>
<keyword evidence="5 8" id="KW-1133">Transmembrane helix</keyword>
<keyword evidence="6 7" id="KW-0472">Membrane</keyword>
<comment type="similarity">
    <text evidence="2 7">Belongs to the purine-cytosine permease (2.A.39) family.</text>
</comment>
<sequence length="490" mass="51674">MTTAAQQQGPLVLETNGINIISEDERKGSPRSLFWPWFAANISVLGLSYGAYVLGFGISFWQACVAGLIGIVVSFLLVGFVAVAGKRGSAPTLVLSRAPFGVQGNKLPALVSWVSNVGWEIVLTVLATLATATVFRQLGWSSGDVTKVVAFLVITVLIVGSAALGFDTIMRLQTIITVVTGILTVIYFILVADKIHWSTVSGLHSGSAQAFLGATVLVITGFGLGWVNTGADYSRYLPRRTPGAGVVWWTTFGASIAPIFLLGFGLLLAGSSQSLSTAINSDPIGALATILPTWYLVPFVIVAVLGLVGGAVLDIYSSGLTLLAAGLRVPRWSAALLDGVLMIVGTIYVVFFSSNFIGPFEGFLITLGVPLAAWCGVMLADIALRRKAYDDADLFTSAGRYGTVQWVPVSLLVLGAVIGFGLVVNTYASWLSWQGYLLGPFGLGGKTGTWEYANLGVIAALVVAFLGWLILGRATIRRQEATPETAATRV</sequence>
<evidence type="ECO:0000256" key="6">
    <source>
        <dbReference type="ARBA" id="ARBA00023136"/>
    </source>
</evidence>
<evidence type="ECO:0000313" key="10">
    <source>
        <dbReference type="Proteomes" id="UP000460272"/>
    </source>
</evidence>
<dbReference type="Proteomes" id="UP000460272">
    <property type="component" value="Unassembled WGS sequence"/>
</dbReference>
<keyword evidence="3 7" id="KW-0813">Transport</keyword>
<feature type="transmembrane region" description="Helical" evidence="8">
    <location>
        <begin position="34"/>
        <end position="56"/>
    </location>
</feature>
<evidence type="ECO:0000256" key="8">
    <source>
        <dbReference type="SAM" id="Phobius"/>
    </source>
</evidence>
<dbReference type="Gene3D" id="1.10.4160.10">
    <property type="entry name" value="Hydantoin permease"/>
    <property type="match status" value="1"/>
</dbReference>
<dbReference type="GO" id="GO:0005886">
    <property type="term" value="C:plasma membrane"/>
    <property type="evidence" value="ECO:0007669"/>
    <property type="project" value="TreeGrafter"/>
</dbReference>
<evidence type="ECO:0000256" key="4">
    <source>
        <dbReference type="ARBA" id="ARBA00022692"/>
    </source>
</evidence>
<gene>
    <name evidence="9" type="ORF">EAS64_27650</name>
</gene>
<feature type="transmembrane region" description="Helical" evidence="8">
    <location>
        <begin position="148"/>
        <end position="166"/>
    </location>
</feature>
<dbReference type="PANTHER" id="PTHR31806:SF1">
    <property type="entry name" value="PURINE-CYTOSINE PERMEASE FCY2-RELATED"/>
    <property type="match status" value="1"/>
</dbReference>
<dbReference type="Pfam" id="PF02133">
    <property type="entry name" value="Transp_cyt_pur"/>
    <property type="match status" value="1"/>
</dbReference>
<name>A0A6P2BV36_9ACTN</name>
<dbReference type="EMBL" id="RPFW01000005">
    <property type="protein sequence ID" value="TVZ02557.1"/>
    <property type="molecule type" value="Genomic_DNA"/>
</dbReference>
<evidence type="ECO:0000256" key="5">
    <source>
        <dbReference type="ARBA" id="ARBA00022989"/>
    </source>
</evidence>
<feature type="transmembrane region" description="Helical" evidence="8">
    <location>
        <begin position="247"/>
        <end position="268"/>
    </location>
</feature>
<organism evidence="9 10">
    <name type="scientific">Trebonia kvetii</name>
    <dbReference type="NCBI Taxonomy" id="2480626"/>
    <lineage>
        <taxon>Bacteria</taxon>
        <taxon>Bacillati</taxon>
        <taxon>Actinomycetota</taxon>
        <taxon>Actinomycetes</taxon>
        <taxon>Streptosporangiales</taxon>
        <taxon>Treboniaceae</taxon>
        <taxon>Trebonia</taxon>
    </lineage>
</organism>
<keyword evidence="4 8" id="KW-0812">Transmembrane</keyword>
<evidence type="ECO:0000256" key="2">
    <source>
        <dbReference type="ARBA" id="ARBA00008974"/>
    </source>
</evidence>
<feature type="transmembrane region" description="Helical" evidence="8">
    <location>
        <begin position="210"/>
        <end position="227"/>
    </location>
</feature>
<evidence type="ECO:0000256" key="7">
    <source>
        <dbReference type="PIRNR" id="PIRNR002744"/>
    </source>
</evidence>
<comment type="subcellular location">
    <subcellularLocation>
        <location evidence="1">Membrane</location>
        <topology evidence="1">Multi-pass membrane protein</topology>
    </subcellularLocation>
</comment>